<feature type="transmembrane region" description="Helical" evidence="1">
    <location>
        <begin position="269"/>
        <end position="289"/>
    </location>
</feature>
<sequence length="446" mass="47145">MDTLAILGIALAIITIIILSVRGLNIVIAAPLATLIVILTNDMPIFESFIGPQKSYMSGLARFLIANFAIFLLGAIFAQYMEKSNATVSIANVVLKKVGTDKPFLVVMAISAIAAFLTYGGISLFVVMFALVPLSRPIFKKINLDWSLFIIPLFFGMGTFTMSLLPGTPSVQNAVPTTSLGTTLTAAPLLSIVGTVVMISFNLWYMYSQVNKSVKSGIGFYGYLDNKQPSNEKEDTELDESKLPSLLVSVAPILVLIAIILVFSKTPHIILVALTAAILVSAVLFHKYLPNNNQTAVLSNGAASAVMPAFATSSSVGFGNALTTATGFAVIKDSIMSIPGNPLISLSIATALLSGITGSSSGALGIAMSSFAQDYLAMNIAPELIHRIAVVASAVLTVLPHSGVIITFNNLTGIPLKKGFKHAFWVVNGGHFVTLLTILLLASVLY</sequence>
<keyword evidence="1" id="KW-0812">Transmembrane</keyword>
<evidence type="ECO:0000313" key="2">
    <source>
        <dbReference type="EMBL" id="MFD0965895.1"/>
    </source>
</evidence>
<dbReference type="Proteomes" id="UP001596996">
    <property type="component" value="Unassembled WGS sequence"/>
</dbReference>
<feature type="transmembrane region" description="Helical" evidence="1">
    <location>
        <begin position="343"/>
        <end position="368"/>
    </location>
</feature>
<accession>A0ABW3I897</accession>
<feature type="transmembrane region" description="Helical" evidence="1">
    <location>
        <begin position="104"/>
        <end position="132"/>
    </location>
</feature>
<protein>
    <submittedName>
        <fullName evidence="2">GntP family permease</fullName>
    </submittedName>
</protein>
<organism evidence="2 3">
    <name type="scientific">Seminibacterium arietis</name>
    <dbReference type="NCBI Taxonomy" id="1173502"/>
    <lineage>
        <taxon>Bacteria</taxon>
        <taxon>Pseudomonadati</taxon>
        <taxon>Pseudomonadota</taxon>
        <taxon>Gammaproteobacteria</taxon>
        <taxon>Pasteurellales</taxon>
        <taxon>Pasteurellaceae</taxon>
        <taxon>Seminibacterium</taxon>
    </lineage>
</organism>
<feature type="transmembrane region" description="Helical" evidence="1">
    <location>
        <begin position="185"/>
        <end position="205"/>
    </location>
</feature>
<dbReference type="PANTHER" id="PTHR30354:SF7">
    <property type="entry name" value="BLL7963 PROTEIN"/>
    <property type="match status" value="1"/>
</dbReference>
<keyword evidence="1" id="KW-0472">Membrane</keyword>
<feature type="transmembrane region" description="Helical" evidence="1">
    <location>
        <begin position="6"/>
        <end position="39"/>
    </location>
</feature>
<comment type="caution">
    <text evidence="2">The sequence shown here is derived from an EMBL/GenBank/DDBJ whole genome shotgun (WGS) entry which is preliminary data.</text>
</comment>
<feature type="transmembrane region" description="Helical" evidence="1">
    <location>
        <begin position="144"/>
        <end position="165"/>
    </location>
</feature>
<evidence type="ECO:0000313" key="3">
    <source>
        <dbReference type="Proteomes" id="UP001596996"/>
    </source>
</evidence>
<dbReference type="EMBL" id="JBHTJN010000008">
    <property type="protein sequence ID" value="MFD0965895.1"/>
    <property type="molecule type" value="Genomic_DNA"/>
</dbReference>
<proteinExistence type="predicted"/>
<evidence type="ECO:0000256" key="1">
    <source>
        <dbReference type="SAM" id="Phobius"/>
    </source>
</evidence>
<feature type="transmembrane region" description="Helical" evidence="1">
    <location>
        <begin position="423"/>
        <end position="445"/>
    </location>
</feature>
<keyword evidence="1" id="KW-1133">Transmembrane helix</keyword>
<feature type="transmembrane region" description="Helical" evidence="1">
    <location>
        <begin position="388"/>
        <end position="411"/>
    </location>
</feature>
<dbReference type="RefSeq" id="WP_380819319.1">
    <property type="nucleotide sequence ID" value="NZ_JBHTJN010000008.1"/>
</dbReference>
<gene>
    <name evidence="2" type="ORF">ACFQ02_03375</name>
</gene>
<name>A0ABW3I897_9PAST</name>
<feature type="transmembrane region" description="Helical" evidence="1">
    <location>
        <begin position="60"/>
        <end position="80"/>
    </location>
</feature>
<feature type="transmembrane region" description="Helical" evidence="1">
    <location>
        <begin position="243"/>
        <end position="263"/>
    </location>
</feature>
<dbReference type="PANTHER" id="PTHR30354">
    <property type="entry name" value="GNT FAMILY GLUCONATE TRANSPORTER"/>
    <property type="match status" value="1"/>
</dbReference>
<reference evidence="3" key="1">
    <citation type="journal article" date="2019" name="Int. J. Syst. Evol. Microbiol.">
        <title>The Global Catalogue of Microorganisms (GCM) 10K type strain sequencing project: providing services to taxonomists for standard genome sequencing and annotation.</title>
        <authorList>
            <consortium name="The Broad Institute Genomics Platform"/>
            <consortium name="The Broad Institute Genome Sequencing Center for Infectious Disease"/>
            <person name="Wu L."/>
            <person name="Ma J."/>
        </authorList>
    </citation>
    <scope>NUCLEOTIDE SEQUENCE [LARGE SCALE GENOMIC DNA]</scope>
    <source>
        <strain evidence="3">CCUG 61707</strain>
    </source>
</reference>
<dbReference type="InterPro" id="IPR003474">
    <property type="entry name" value="Glcn_transporter"/>
</dbReference>
<keyword evidence="3" id="KW-1185">Reference proteome</keyword>